<dbReference type="RefSeq" id="WP_209467481.1">
    <property type="nucleotide sequence ID" value="NZ_JAGGLG010000027.1"/>
</dbReference>
<evidence type="ECO:0000256" key="1">
    <source>
        <dbReference type="SAM" id="Phobius"/>
    </source>
</evidence>
<keyword evidence="1" id="KW-0472">Membrane</keyword>
<proteinExistence type="predicted"/>
<protein>
    <recommendedName>
        <fullName evidence="4">Rod shape-determining protein MreD</fullName>
    </recommendedName>
</protein>
<sequence>MRLRALLLSGIMVGLAVLLQTAPIWLGQPVGFALAILACLPMAVAAAADPGTAALALPAAALLCGLFQPEEGWIFGLTNGPFGVALGVAVRRGHSGWKGPLLPAITLFGGMALLTWGVGFPALGPNLTRLGLPAALIACGCFALVWSALCMPLARLLVRRTRPGLESWAGRGPSR</sequence>
<keyword evidence="1" id="KW-1133">Transmembrane helix</keyword>
<evidence type="ECO:0000313" key="3">
    <source>
        <dbReference type="Proteomes" id="UP001519289"/>
    </source>
</evidence>
<dbReference type="EMBL" id="JAGGLG010000027">
    <property type="protein sequence ID" value="MBP2019368.1"/>
    <property type="molecule type" value="Genomic_DNA"/>
</dbReference>
<reference evidence="2 3" key="1">
    <citation type="submission" date="2021-03" db="EMBL/GenBank/DDBJ databases">
        <title>Genomic Encyclopedia of Type Strains, Phase IV (KMG-IV): sequencing the most valuable type-strain genomes for metagenomic binning, comparative biology and taxonomic classification.</title>
        <authorList>
            <person name="Goeker M."/>
        </authorList>
    </citation>
    <scope>NUCLEOTIDE SEQUENCE [LARGE SCALE GENOMIC DNA]</scope>
    <source>
        <strain evidence="2 3">DSM 27138</strain>
    </source>
</reference>
<dbReference type="Proteomes" id="UP001519289">
    <property type="component" value="Unassembled WGS sequence"/>
</dbReference>
<evidence type="ECO:0008006" key="4">
    <source>
        <dbReference type="Google" id="ProtNLM"/>
    </source>
</evidence>
<name>A0ABS4JV28_9FIRM</name>
<organism evidence="2 3">
    <name type="scientific">Symbiobacterium terraclitae</name>
    <dbReference type="NCBI Taxonomy" id="557451"/>
    <lineage>
        <taxon>Bacteria</taxon>
        <taxon>Bacillati</taxon>
        <taxon>Bacillota</taxon>
        <taxon>Clostridia</taxon>
        <taxon>Eubacteriales</taxon>
        <taxon>Symbiobacteriaceae</taxon>
        <taxon>Symbiobacterium</taxon>
    </lineage>
</organism>
<comment type="caution">
    <text evidence="2">The sequence shown here is derived from an EMBL/GenBank/DDBJ whole genome shotgun (WGS) entry which is preliminary data.</text>
</comment>
<keyword evidence="3" id="KW-1185">Reference proteome</keyword>
<keyword evidence="1" id="KW-0812">Transmembrane</keyword>
<feature type="transmembrane region" description="Helical" evidence="1">
    <location>
        <begin position="135"/>
        <end position="158"/>
    </location>
</feature>
<accession>A0ABS4JV28</accession>
<gene>
    <name evidence="2" type="ORF">J2Z79_002807</name>
</gene>
<evidence type="ECO:0000313" key="2">
    <source>
        <dbReference type="EMBL" id="MBP2019368.1"/>
    </source>
</evidence>
<feature type="transmembrane region" description="Helical" evidence="1">
    <location>
        <begin position="101"/>
        <end position="123"/>
    </location>
</feature>